<keyword evidence="5" id="KW-1185">Reference proteome</keyword>
<protein>
    <submittedName>
        <fullName evidence="4">Oidioi.mRNA.OKI2018_I69.chr1.g3873.t1.cds</fullName>
    </submittedName>
</protein>
<dbReference type="EMBL" id="OU015566">
    <property type="protein sequence ID" value="CAG5108607.1"/>
    <property type="molecule type" value="Genomic_DNA"/>
</dbReference>
<evidence type="ECO:0000313" key="4">
    <source>
        <dbReference type="EMBL" id="CAG5108607.1"/>
    </source>
</evidence>
<name>A0ABN7SVE6_OIKDI</name>
<accession>A0ABN7SVE6</accession>
<keyword evidence="2" id="KW-0804">Transcription</keyword>
<evidence type="ECO:0000256" key="1">
    <source>
        <dbReference type="ARBA" id="ARBA00023015"/>
    </source>
</evidence>
<keyword evidence="1" id="KW-0805">Transcription regulation</keyword>
<evidence type="ECO:0000313" key="5">
    <source>
        <dbReference type="Proteomes" id="UP001158576"/>
    </source>
</evidence>
<gene>
    <name evidence="4" type="ORF">OKIOD_LOCUS12638</name>
</gene>
<organism evidence="4 5">
    <name type="scientific">Oikopleura dioica</name>
    <name type="common">Tunicate</name>
    <dbReference type="NCBI Taxonomy" id="34765"/>
    <lineage>
        <taxon>Eukaryota</taxon>
        <taxon>Metazoa</taxon>
        <taxon>Chordata</taxon>
        <taxon>Tunicata</taxon>
        <taxon>Appendicularia</taxon>
        <taxon>Copelata</taxon>
        <taxon>Oikopleuridae</taxon>
        <taxon>Oikopleura</taxon>
    </lineage>
</organism>
<dbReference type="InterPro" id="IPR008984">
    <property type="entry name" value="SMAD_FHA_dom_sf"/>
</dbReference>
<dbReference type="Gene3D" id="2.60.200.10">
    <property type="match status" value="1"/>
</dbReference>
<reference evidence="4 5" key="1">
    <citation type="submission" date="2021-04" db="EMBL/GenBank/DDBJ databases">
        <authorList>
            <person name="Bliznina A."/>
        </authorList>
    </citation>
    <scope>NUCLEOTIDE SEQUENCE [LARGE SCALE GENOMIC DNA]</scope>
</reference>
<dbReference type="SMART" id="SM00524">
    <property type="entry name" value="DWB"/>
    <property type="match status" value="1"/>
</dbReference>
<dbReference type="Proteomes" id="UP001158576">
    <property type="component" value="Chromosome 1"/>
</dbReference>
<sequence>MFVANTPSAINYNDVSSPQSSSMDASVAAVTSEPETRVISSADHTAQQENLLKILKSKANDQEFWCSISYYEFNERVGEVWHAPKDMHSVFIDGFTQPSDGSANGNRFSLGLLTNINRKAESDSARRYIGRGCTVYTDNNDSVFLYNMSESSIFVQSPICNLQHSWHPATVVKIPPQGCIEIFSNTKYEETLCSKINSGYEETFFYTYVCKIRISFVKGWGAQYRRQTVTACPCWVELRLNKPLGILDAALKTILKNPSSEPPGSSLS</sequence>
<feature type="domain" description="MH2" evidence="3">
    <location>
        <begin position="65"/>
        <end position="268"/>
    </location>
</feature>
<dbReference type="PANTHER" id="PTHR13703">
    <property type="entry name" value="SMAD"/>
    <property type="match status" value="1"/>
</dbReference>
<evidence type="ECO:0000259" key="3">
    <source>
        <dbReference type="PROSITE" id="PS51076"/>
    </source>
</evidence>
<dbReference type="InterPro" id="IPR001132">
    <property type="entry name" value="SMAD_dom_Dwarfin-type"/>
</dbReference>
<dbReference type="SUPFAM" id="SSF49879">
    <property type="entry name" value="SMAD/FHA domain"/>
    <property type="match status" value="1"/>
</dbReference>
<proteinExistence type="predicted"/>
<dbReference type="InterPro" id="IPR017855">
    <property type="entry name" value="SMAD-like_dom_sf"/>
</dbReference>
<dbReference type="PROSITE" id="PS51076">
    <property type="entry name" value="MH2"/>
    <property type="match status" value="1"/>
</dbReference>
<dbReference type="InterPro" id="IPR013790">
    <property type="entry name" value="Dwarfin"/>
</dbReference>
<evidence type="ECO:0000256" key="2">
    <source>
        <dbReference type="ARBA" id="ARBA00023163"/>
    </source>
</evidence>
<dbReference type="Pfam" id="PF03166">
    <property type="entry name" value="MH2"/>
    <property type="match status" value="1"/>
</dbReference>